<dbReference type="EMBL" id="JABBWG010000011">
    <property type="protein sequence ID" value="KAG1818645.1"/>
    <property type="molecule type" value="Genomic_DNA"/>
</dbReference>
<comment type="caution">
    <text evidence="2">The sequence shown here is derived from an EMBL/GenBank/DDBJ whole genome shotgun (WGS) entry which is preliminary data.</text>
</comment>
<feature type="transmembrane region" description="Helical" evidence="1">
    <location>
        <begin position="12"/>
        <end position="32"/>
    </location>
</feature>
<organism evidence="2 3">
    <name type="scientific">Suillus subaureus</name>
    <dbReference type="NCBI Taxonomy" id="48587"/>
    <lineage>
        <taxon>Eukaryota</taxon>
        <taxon>Fungi</taxon>
        <taxon>Dikarya</taxon>
        <taxon>Basidiomycota</taxon>
        <taxon>Agaricomycotina</taxon>
        <taxon>Agaricomycetes</taxon>
        <taxon>Agaricomycetidae</taxon>
        <taxon>Boletales</taxon>
        <taxon>Suillineae</taxon>
        <taxon>Suillaceae</taxon>
        <taxon>Suillus</taxon>
    </lineage>
</organism>
<proteinExistence type="predicted"/>
<dbReference type="GeneID" id="64622852"/>
<name>A0A9P7EDL8_9AGAM</name>
<keyword evidence="1" id="KW-0812">Transmembrane</keyword>
<keyword evidence="1" id="KW-0472">Membrane</keyword>
<keyword evidence="3" id="KW-1185">Reference proteome</keyword>
<dbReference type="OrthoDB" id="5977668at2759"/>
<dbReference type="Proteomes" id="UP000807769">
    <property type="component" value="Unassembled WGS sequence"/>
</dbReference>
<sequence>MNHRGRRSVCSQLRLTYIAISFLLVILTQPILARLSMKVAVIGSRVSSLVAAWALNEHNPHEVEDRAGRHANTIRYIHLGISDGDAVDVDTGFVRAGHFTFTFLHLAPYD</sequence>
<keyword evidence="1" id="KW-1133">Transmembrane helix</keyword>
<accession>A0A9P7EDL8</accession>
<gene>
    <name evidence="2" type="ORF">BJ212DRAFT_101209</name>
</gene>
<reference evidence="2" key="1">
    <citation type="journal article" date="2020" name="New Phytol.">
        <title>Comparative genomics reveals dynamic genome evolution in host specialist ectomycorrhizal fungi.</title>
        <authorList>
            <person name="Lofgren L.A."/>
            <person name="Nguyen N.H."/>
            <person name="Vilgalys R."/>
            <person name="Ruytinx J."/>
            <person name="Liao H.L."/>
            <person name="Branco S."/>
            <person name="Kuo A."/>
            <person name="LaButti K."/>
            <person name="Lipzen A."/>
            <person name="Andreopoulos W."/>
            <person name="Pangilinan J."/>
            <person name="Riley R."/>
            <person name="Hundley H."/>
            <person name="Na H."/>
            <person name="Barry K."/>
            <person name="Grigoriev I.V."/>
            <person name="Stajich J.E."/>
            <person name="Kennedy P.G."/>
        </authorList>
    </citation>
    <scope>NUCLEOTIDE SEQUENCE</scope>
    <source>
        <strain evidence="2">MN1</strain>
    </source>
</reference>
<evidence type="ECO:0000313" key="3">
    <source>
        <dbReference type="Proteomes" id="UP000807769"/>
    </source>
</evidence>
<dbReference type="AlphaFoldDB" id="A0A9P7EDL8"/>
<dbReference type="RefSeq" id="XP_041194517.1">
    <property type="nucleotide sequence ID" value="XM_041328835.1"/>
</dbReference>
<evidence type="ECO:0000313" key="2">
    <source>
        <dbReference type="EMBL" id="KAG1818645.1"/>
    </source>
</evidence>
<protein>
    <submittedName>
        <fullName evidence="2">Uncharacterized protein</fullName>
    </submittedName>
</protein>
<evidence type="ECO:0000256" key="1">
    <source>
        <dbReference type="SAM" id="Phobius"/>
    </source>
</evidence>